<evidence type="ECO:0000313" key="2">
    <source>
        <dbReference type="EnsemblPlants" id="TuG1812G0400001211.01.T01.cds326844"/>
    </source>
</evidence>
<reference evidence="2" key="3">
    <citation type="submission" date="2022-06" db="UniProtKB">
        <authorList>
            <consortium name="EnsemblPlants"/>
        </authorList>
    </citation>
    <scope>IDENTIFICATION</scope>
</reference>
<evidence type="ECO:0000313" key="3">
    <source>
        <dbReference type="Proteomes" id="UP000015106"/>
    </source>
</evidence>
<keyword evidence="3" id="KW-1185">Reference proteome</keyword>
<reference evidence="3" key="1">
    <citation type="journal article" date="2013" name="Nature">
        <title>Draft genome of the wheat A-genome progenitor Triticum urartu.</title>
        <authorList>
            <person name="Ling H.Q."/>
            <person name="Zhao S."/>
            <person name="Liu D."/>
            <person name="Wang J."/>
            <person name="Sun H."/>
            <person name="Zhang C."/>
            <person name="Fan H."/>
            <person name="Li D."/>
            <person name="Dong L."/>
            <person name="Tao Y."/>
            <person name="Gao C."/>
            <person name="Wu H."/>
            <person name="Li Y."/>
            <person name="Cui Y."/>
            <person name="Guo X."/>
            <person name="Zheng S."/>
            <person name="Wang B."/>
            <person name="Yu K."/>
            <person name="Liang Q."/>
            <person name="Yang W."/>
            <person name="Lou X."/>
            <person name="Chen J."/>
            <person name="Feng M."/>
            <person name="Jian J."/>
            <person name="Zhang X."/>
            <person name="Luo G."/>
            <person name="Jiang Y."/>
            <person name="Liu J."/>
            <person name="Wang Z."/>
            <person name="Sha Y."/>
            <person name="Zhang B."/>
            <person name="Wu H."/>
            <person name="Tang D."/>
            <person name="Shen Q."/>
            <person name="Xue P."/>
            <person name="Zou S."/>
            <person name="Wang X."/>
            <person name="Liu X."/>
            <person name="Wang F."/>
            <person name="Yang Y."/>
            <person name="An X."/>
            <person name="Dong Z."/>
            <person name="Zhang K."/>
            <person name="Zhang X."/>
            <person name="Luo M.C."/>
            <person name="Dvorak J."/>
            <person name="Tong Y."/>
            <person name="Wang J."/>
            <person name="Yang H."/>
            <person name="Li Z."/>
            <person name="Wang D."/>
            <person name="Zhang A."/>
            <person name="Wang J."/>
        </authorList>
    </citation>
    <scope>NUCLEOTIDE SEQUENCE</scope>
    <source>
        <strain evidence="3">cv. G1812</strain>
    </source>
</reference>
<organism evidence="2 3">
    <name type="scientific">Triticum urartu</name>
    <name type="common">Red wild einkorn</name>
    <name type="synonym">Crithodium urartu</name>
    <dbReference type="NCBI Taxonomy" id="4572"/>
    <lineage>
        <taxon>Eukaryota</taxon>
        <taxon>Viridiplantae</taxon>
        <taxon>Streptophyta</taxon>
        <taxon>Embryophyta</taxon>
        <taxon>Tracheophyta</taxon>
        <taxon>Spermatophyta</taxon>
        <taxon>Magnoliopsida</taxon>
        <taxon>Liliopsida</taxon>
        <taxon>Poales</taxon>
        <taxon>Poaceae</taxon>
        <taxon>BOP clade</taxon>
        <taxon>Pooideae</taxon>
        <taxon>Triticodae</taxon>
        <taxon>Triticeae</taxon>
        <taxon>Triticinae</taxon>
        <taxon>Triticum</taxon>
    </lineage>
</organism>
<dbReference type="Gramene" id="TuG1812G0400001211.01.T01">
    <property type="protein sequence ID" value="TuG1812G0400001211.01.T01.cds326844"/>
    <property type="gene ID" value="TuG1812G0400001211.01"/>
</dbReference>
<feature type="region of interest" description="Disordered" evidence="1">
    <location>
        <begin position="22"/>
        <end position="69"/>
    </location>
</feature>
<evidence type="ECO:0000256" key="1">
    <source>
        <dbReference type="SAM" id="MobiDB-lite"/>
    </source>
</evidence>
<sequence>MISVPAKLASCGFLPGCRCSRCAPPASSSSSTHRRLHLPLRRHRRNLHPPPPPPPRRRRPPLRGRPGLPGFLRLLPLSLRGRRRRGGAGREMAAAERRTAEVMAPWAYLAASFSSFEREREWLCVGWIYGGVGSELWRWDLG</sequence>
<dbReference type="AlphaFoldDB" id="A0A8R7U4A6"/>
<name>A0A8R7U4A6_TRIUA</name>
<protein>
    <submittedName>
        <fullName evidence="2">Uncharacterized protein</fullName>
    </submittedName>
</protein>
<dbReference type="EnsemblPlants" id="TuG1812G0400001211.01.T01">
    <property type="protein sequence ID" value="TuG1812G0400001211.01.T01.cds326844"/>
    <property type="gene ID" value="TuG1812G0400001211.01"/>
</dbReference>
<feature type="compositionally biased region" description="Low complexity" evidence="1">
    <location>
        <begin position="22"/>
        <end position="31"/>
    </location>
</feature>
<accession>A0A8R7U4A6</accession>
<proteinExistence type="predicted"/>
<dbReference type="Proteomes" id="UP000015106">
    <property type="component" value="Chromosome 4"/>
</dbReference>
<reference evidence="2" key="2">
    <citation type="submission" date="2018-03" db="EMBL/GenBank/DDBJ databases">
        <title>The Triticum urartu genome reveals the dynamic nature of wheat genome evolution.</title>
        <authorList>
            <person name="Ling H."/>
            <person name="Ma B."/>
            <person name="Shi X."/>
            <person name="Liu H."/>
            <person name="Dong L."/>
            <person name="Sun H."/>
            <person name="Cao Y."/>
            <person name="Gao Q."/>
            <person name="Zheng S."/>
            <person name="Li Y."/>
            <person name="Yu Y."/>
            <person name="Du H."/>
            <person name="Qi M."/>
            <person name="Li Y."/>
            <person name="Yu H."/>
            <person name="Cui Y."/>
            <person name="Wang N."/>
            <person name="Chen C."/>
            <person name="Wu H."/>
            <person name="Zhao Y."/>
            <person name="Zhang J."/>
            <person name="Li Y."/>
            <person name="Zhou W."/>
            <person name="Zhang B."/>
            <person name="Hu W."/>
            <person name="Eijk M."/>
            <person name="Tang J."/>
            <person name="Witsenboer H."/>
            <person name="Zhao S."/>
            <person name="Li Z."/>
            <person name="Zhang A."/>
            <person name="Wang D."/>
            <person name="Liang C."/>
        </authorList>
    </citation>
    <scope>NUCLEOTIDE SEQUENCE [LARGE SCALE GENOMIC DNA]</scope>
    <source>
        <strain evidence="2">cv. G1812</strain>
    </source>
</reference>
<feature type="compositionally biased region" description="Basic residues" evidence="1">
    <location>
        <begin position="32"/>
        <end position="47"/>
    </location>
</feature>